<proteinExistence type="predicted"/>
<protein>
    <submittedName>
        <fullName evidence="1">Uncharacterized protein</fullName>
    </submittedName>
</protein>
<name>A0A8S5QNN5_9CAUD</name>
<evidence type="ECO:0000313" key="1">
    <source>
        <dbReference type="EMBL" id="DAE20879.1"/>
    </source>
</evidence>
<organism evidence="1">
    <name type="scientific">Siphoviridae sp. ctWhx86</name>
    <dbReference type="NCBI Taxonomy" id="2826362"/>
    <lineage>
        <taxon>Viruses</taxon>
        <taxon>Duplodnaviria</taxon>
        <taxon>Heunggongvirae</taxon>
        <taxon>Uroviricota</taxon>
        <taxon>Caudoviricetes</taxon>
    </lineage>
</organism>
<reference evidence="1" key="1">
    <citation type="journal article" date="2021" name="Proc. Natl. Acad. Sci. U.S.A.">
        <title>A Catalog of Tens of Thousands of Viruses from Human Metagenomes Reveals Hidden Associations with Chronic Diseases.</title>
        <authorList>
            <person name="Tisza M.J."/>
            <person name="Buck C.B."/>
        </authorList>
    </citation>
    <scope>NUCLEOTIDE SEQUENCE</scope>
    <source>
        <strain evidence="1">CtWhx86</strain>
    </source>
</reference>
<accession>A0A8S5QNN5</accession>
<sequence length="233" mass="25466">MAKISLSQASFVERGYGQVEPNHLSAKWTGQIYAQLPVNADIDVLENGQFVKYDYANHEINFTGKGEWMLVYNEVKVYRDYETDADFAMKKEDYAATVYSPGGAKKAVQAAGLDYSKVVKPADAYEVDSTATPMGIAQRERETLMPTGTTMVPRVFKTNVGDIYTTNMINVGKKGEEGNQTEVAVADGGFLAPDAKGILTTVENAPVTGMVWQIAKVYDLADGQKAVKIVRIA</sequence>
<dbReference type="EMBL" id="BK015702">
    <property type="protein sequence ID" value="DAE20879.1"/>
    <property type="molecule type" value="Genomic_DNA"/>
</dbReference>